<dbReference type="EMBL" id="JH930470">
    <property type="protein sequence ID" value="EKM58372.1"/>
    <property type="molecule type" value="Genomic_DNA"/>
</dbReference>
<gene>
    <name evidence="2" type="ORF">PHACADRAFT_207200</name>
</gene>
<evidence type="ECO:0000313" key="2">
    <source>
        <dbReference type="EMBL" id="EKM58372.1"/>
    </source>
</evidence>
<name>K5X6A5_PHACS</name>
<organism evidence="2 3">
    <name type="scientific">Phanerochaete carnosa (strain HHB-10118-sp)</name>
    <name type="common">White-rot fungus</name>
    <name type="synonym">Peniophora carnosa</name>
    <dbReference type="NCBI Taxonomy" id="650164"/>
    <lineage>
        <taxon>Eukaryota</taxon>
        <taxon>Fungi</taxon>
        <taxon>Dikarya</taxon>
        <taxon>Basidiomycota</taxon>
        <taxon>Agaricomycotina</taxon>
        <taxon>Agaricomycetes</taxon>
        <taxon>Polyporales</taxon>
        <taxon>Phanerochaetaceae</taxon>
        <taxon>Phanerochaete</taxon>
    </lineage>
</organism>
<evidence type="ECO:0000256" key="1">
    <source>
        <dbReference type="SAM" id="MobiDB-lite"/>
    </source>
</evidence>
<dbReference type="HOGENOM" id="CLU_1670009_0_0_1"/>
<sequence>MGRMDDVVSSRASAPQVARLPVTNPSVTDGSAVTPPSYDTSSRRDAKPTATAPQVPRSQTYIFIFLAEETGKMLRSVDSQQTGGGTHARTQYGKGDQVEVRIDANVWVVGMIVTVLHVANRLFGAQYEVSYRSPRGGRQLKRTFDIDQVRPRAAGHGG</sequence>
<feature type="region of interest" description="Disordered" evidence="1">
    <location>
        <begin position="1"/>
        <end position="54"/>
    </location>
</feature>
<dbReference type="AlphaFoldDB" id="K5X6A5"/>
<proteinExistence type="predicted"/>
<dbReference type="Proteomes" id="UP000008370">
    <property type="component" value="Unassembled WGS sequence"/>
</dbReference>
<dbReference type="RefSeq" id="XP_007393688.1">
    <property type="nucleotide sequence ID" value="XM_007393626.1"/>
</dbReference>
<dbReference type="KEGG" id="pco:PHACADRAFT_207200"/>
<protein>
    <submittedName>
        <fullName evidence="2">Uncharacterized protein</fullName>
    </submittedName>
</protein>
<dbReference type="OrthoDB" id="3254025at2759"/>
<dbReference type="GeneID" id="18912583"/>
<keyword evidence="3" id="KW-1185">Reference proteome</keyword>
<dbReference type="InParanoid" id="K5X6A5"/>
<evidence type="ECO:0000313" key="3">
    <source>
        <dbReference type="Proteomes" id="UP000008370"/>
    </source>
</evidence>
<accession>K5X6A5</accession>
<reference evidence="2 3" key="1">
    <citation type="journal article" date="2012" name="BMC Genomics">
        <title>Comparative genomics of the white-rot fungi, Phanerochaete carnosa and P. chrysosporium, to elucidate the genetic basis of the distinct wood types they colonize.</title>
        <authorList>
            <person name="Suzuki H."/>
            <person name="MacDonald J."/>
            <person name="Syed K."/>
            <person name="Salamov A."/>
            <person name="Hori C."/>
            <person name="Aerts A."/>
            <person name="Henrissat B."/>
            <person name="Wiebenga A."/>
            <person name="vanKuyk P.A."/>
            <person name="Barry K."/>
            <person name="Lindquist E."/>
            <person name="LaButti K."/>
            <person name="Lapidus A."/>
            <person name="Lucas S."/>
            <person name="Coutinho P."/>
            <person name="Gong Y."/>
            <person name="Samejima M."/>
            <person name="Mahadevan R."/>
            <person name="Abou-Zaid M."/>
            <person name="de Vries R.P."/>
            <person name="Igarashi K."/>
            <person name="Yadav J.S."/>
            <person name="Grigoriev I.V."/>
            <person name="Master E.R."/>
        </authorList>
    </citation>
    <scope>NUCLEOTIDE SEQUENCE [LARGE SCALE GENOMIC DNA]</scope>
    <source>
        <strain evidence="2 3">HHB-10118-sp</strain>
    </source>
</reference>